<dbReference type="EMBL" id="JACIIZ010000003">
    <property type="protein sequence ID" value="MBB6250901.1"/>
    <property type="molecule type" value="Genomic_DNA"/>
</dbReference>
<proteinExistence type="predicted"/>
<sequence length="141" mass="15127">MRAKVVERQPQAPEERMYNTATFPVPDGTTIKINGFTNSAYWAQRIVIEATGQAPVTWTGTGAQDNKLVGQLILPPGKGRTVNITMSYDPGGGYAPSTVVKIPFDDPSLSGFVIGGQDAGGRPNGPASWNTVAFVYWAPHY</sequence>
<protein>
    <submittedName>
        <fullName evidence="1">Uncharacterized protein</fullName>
    </submittedName>
</protein>
<reference evidence="1 2" key="1">
    <citation type="submission" date="2020-08" db="EMBL/GenBank/DDBJ databases">
        <title>Genomic Encyclopedia of Type Strains, Phase IV (KMG-IV): sequencing the most valuable type-strain genomes for metagenomic binning, comparative biology and taxonomic classification.</title>
        <authorList>
            <person name="Goeker M."/>
        </authorList>
    </citation>
    <scope>NUCLEOTIDE SEQUENCE [LARGE SCALE GENOMIC DNA]</scope>
    <source>
        <strain evidence="1 2">DSM 22198</strain>
    </source>
</reference>
<dbReference type="InterPro" id="IPR036684">
    <property type="entry name" value="Ca_lectin_sf"/>
</dbReference>
<evidence type="ECO:0000313" key="2">
    <source>
        <dbReference type="Proteomes" id="UP000539175"/>
    </source>
</evidence>
<keyword evidence="2" id="KW-1185">Reference proteome</keyword>
<organism evidence="1 2">
    <name type="scientific">Nitrospirillum iridis</name>
    <dbReference type="NCBI Taxonomy" id="765888"/>
    <lineage>
        <taxon>Bacteria</taxon>
        <taxon>Pseudomonadati</taxon>
        <taxon>Pseudomonadota</taxon>
        <taxon>Alphaproteobacteria</taxon>
        <taxon>Rhodospirillales</taxon>
        <taxon>Azospirillaceae</taxon>
        <taxon>Nitrospirillum</taxon>
    </lineage>
</organism>
<comment type="caution">
    <text evidence="1">The sequence shown here is derived from an EMBL/GenBank/DDBJ whole genome shotgun (WGS) entry which is preliminary data.</text>
</comment>
<gene>
    <name evidence="1" type="ORF">FHS74_001446</name>
</gene>
<dbReference type="Gene3D" id="2.60.120.400">
    <property type="entry name" value="Calcium-mediated lectin"/>
    <property type="match status" value="1"/>
</dbReference>
<evidence type="ECO:0000313" key="1">
    <source>
        <dbReference type="EMBL" id="MBB6250901.1"/>
    </source>
</evidence>
<dbReference type="AlphaFoldDB" id="A0A7X0AX25"/>
<accession>A0A7X0AX25</accession>
<name>A0A7X0AX25_9PROT</name>
<dbReference type="RefSeq" id="WP_184798905.1">
    <property type="nucleotide sequence ID" value="NZ_JACIIZ010000003.1"/>
</dbReference>
<dbReference type="Proteomes" id="UP000539175">
    <property type="component" value="Unassembled WGS sequence"/>
</dbReference>